<dbReference type="AlphaFoldDB" id="A0A3G6T2R3"/>
<dbReference type="KEGG" id="cben:EG339_03350"/>
<sequence length="234" mass="26317">MDSDIWIIKLSSTGDTQWQKFFGGSKLEIANSIQQTSDNGYFIAVSSNSKDQQIIGNQSDLNYLIIKTDDLGNLQWQKSLGGTGNDLVFSAIQTPDNGYLITGSSDSNDGDVSGNHGTQSGDNENPNYLYHDAWIVKLSPDPFKKPEEPPVTKPKLSPILYPNPAMDFIYVDRLPIDFPTEIIITDMAGRKIFTQKYQEEKIKINTSAFPDEAYHIQVKIKEEMIFSEKIIIRK</sequence>
<dbReference type="InterPro" id="IPR011047">
    <property type="entry name" value="Quinoprotein_ADH-like_sf"/>
</dbReference>
<dbReference type="NCBIfam" id="TIGR04183">
    <property type="entry name" value="Por_Secre_tail"/>
    <property type="match status" value="1"/>
</dbReference>
<dbReference type="PANTHER" id="PTHR42754:SF1">
    <property type="entry name" value="LIPOPROTEIN"/>
    <property type="match status" value="1"/>
</dbReference>
<keyword evidence="5" id="KW-1185">Reference proteome</keyword>
<feature type="compositionally biased region" description="Low complexity" evidence="2">
    <location>
        <begin position="104"/>
        <end position="117"/>
    </location>
</feature>
<name>A0A3G6T2R3_9FLAO</name>
<feature type="domain" description="Secretion system C-terminal sorting" evidence="3">
    <location>
        <begin position="160"/>
        <end position="232"/>
    </location>
</feature>
<keyword evidence="1" id="KW-0732">Signal</keyword>
<proteinExistence type="predicted"/>
<dbReference type="InterPro" id="IPR026444">
    <property type="entry name" value="Secre_tail"/>
</dbReference>
<organism evidence="4 5">
    <name type="scientific">Chryseobacterium bernardetii</name>
    <dbReference type="NCBI Taxonomy" id="1241978"/>
    <lineage>
        <taxon>Bacteria</taxon>
        <taxon>Pseudomonadati</taxon>
        <taxon>Bacteroidota</taxon>
        <taxon>Flavobacteriia</taxon>
        <taxon>Flavobacteriales</taxon>
        <taxon>Weeksellaceae</taxon>
        <taxon>Chryseobacterium group</taxon>
        <taxon>Chryseobacterium</taxon>
    </lineage>
</organism>
<protein>
    <submittedName>
        <fullName evidence="4">T9SS C-terminal target domain-containing protein</fullName>
    </submittedName>
</protein>
<feature type="region of interest" description="Disordered" evidence="2">
    <location>
        <begin position="104"/>
        <end position="124"/>
    </location>
</feature>
<dbReference type="PANTHER" id="PTHR42754">
    <property type="entry name" value="ENDOGLUCANASE"/>
    <property type="match status" value="1"/>
</dbReference>
<gene>
    <name evidence="4" type="ORF">EG339_03350</name>
</gene>
<dbReference type="GeneID" id="99063837"/>
<dbReference type="RefSeq" id="WP_123868857.1">
    <property type="nucleotide sequence ID" value="NZ_CP033932.1"/>
</dbReference>
<dbReference type="EMBL" id="CP033932">
    <property type="protein sequence ID" value="AZB23725.1"/>
    <property type="molecule type" value="Genomic_DNA"/>
</dbReference>
<accession>A0A3G6T2R3</accession>
<dbReference type="Pfam" id="PF18962">
    <property type="entry name" value="Por_Secre_tail"/>
    <property type="match status" value="1"/>
</dbReference>
<dbReference type="SUPFAM" id="SSF50998">
    <property type="entry name" value="Quinoprotein alcohol dehydrogenase-like"/>
    <property type="match status" value="1"/>
</dbReference>
<reference evidence="5" key="1">
    <citation type="submission" date="2018-11" db="EMBL/GenBank/DDBJ databases">
        <title>Proposal to divide the Flavobacteriaceae and reorganize its genera based on Amino Acid Identity values calculated from whole genome sequences.</title>
        <authorList>
            <person name="Nicholson A.C."/>
            <person name="Gulvik C.A."/>
            <person name="Whitney A.M."/>
            <person name="Humrighouse B.W."/>
            <person name="Bell M."/>
            <person name="Holmes B."/>
            <person name="Steigerwalt A.G."/>
            <person name="Villarma A."/>
            <person name="Sheth M."/>
            <person name="Batra D."/>
            <person name="Pryor J."/>
            <person name="Bernardet J.-F."/>
            <person name="Hugo C."/>
            <person name="Kampfer P."/>
            <person name="Newman J."/>
            <person name="McQuiston J.R."/>
        </authorList>
    </citation>
    <scope>NUCLEOTIDE SEQUENCE [LARGE SCALE GENOMIC DNA]</scope>
    <source>
        <strain evidence="5">G0229</strain>
    </source>
</reference>
<evidence type="ECO:0000256" key="1">
    <source>
        <dbReference type="ARBA" id="ARBA00022729"/>
    </source>
</evidence>
<evidence type="ECO:0000313" key="5">
    <source>
        <dbReference type="Proteomes" id="UP000271193"/>
    </source>
</evidence>
<dbReference type="Proteomes" id="UP000271193">
    <property type="component" value="Chromosome"/>
</dbReference>
<evidence type="ECO:0000259" key="3">
    <source>
        <dbReference type="Pfam" id="PF18962"/>
    </source>
</evidence>
<evidence type="ECO:0000256" key="2">
    <source>
        <dbReference type="SAM" id="MobiDB-lite"/>
    </source>
</evidence>
<evidence type="ECO:0000313" key="4">
    <source>
        <dbReference type="EMBL" id="AZB23725.1"/>
    </source>
</evidence>